<proteinExistence type="predicted"/>
<gene>
    <name evidence="1" type="ORF">PPL_05383</name>
</gene>
<comment type="caution">
    <text evidence="1">The sequence shown here is derived from an EMBL/GenBank/DDBJ whole genome shotgun (WGS) entry which is preliminary data.</text>
</comment>
<accession>D3BA11</accession>
<dbReference type="AlphaFoldDB" id="D3BA11"/>
<organism evidence="1 2">
    <name type="scientific">Heterostelium pallidum (strain ATCC 26659 / Pp 5 / PN500)</name>
    <name type="common">Cellular slime mold</name>
    <name type="synonym">Polysphondylium pallidum</name>
    <dbReference type="NCBI Taxonomy" id="670386"/>
    <lineage>
        <taxon>Eukaryota</taxon>
        <taxon>Amoebozoa</taxon>
        <taxon>Evosea</taxon>
        <taxon>Eumycetozoa</taxon>
        <taxon>Dictyostelia</taxon>
        <taxon>Acytosteliales</taxon>
        <taxon>Acytosteliaceae</taxon>
        <taxon>Heterostelium</taxon>
    </lineage>
</organism>
<sequence length="189" mass="19637">MASYCSVCADISSSCNTNVQTETICEYPAVCTGAPGGSGGLCIPVCNQPDISGAPCGSTGCRNGLVCSVDECFAVGSLGIGDMCVSQDSNSIFCSIGLKCILSKCVNVNYPFCQSNSMCNPGEVCYNQRCMKPIGEGEPCQSSAQCQPFRNCLVNLNNIFVCTPPMSVGLGGTCFETSDCDISQNLIVS</sequence>
<evidence type="ECO:0000313" key="2">
    <source>
        <dbReference type="Proteomes" id="UP000001396"/>
    </source>
</evidence>
<dbReference type="RefSeq" id="XP_020433516.1">
    <property type="nucleotide sequence ID" value="XM_020576267.1"/>
</dbReference>
<dbReference type="GeneID" id="31360868"/>
<dbReference type="InParanoid" id="D3BA11"/>
<name>D3BA11_HETP5</name>
<dbReference type="EMBL" id="ADBJ01000025">
    <property type="protein sequence ID" value="EFA81398.1"/>
    <property type="molecule type" value="Genomic_DNA"/>
</dbReference>
<reference evidence="1 2" key="1">
    <citation type="journal article" date="2011" name="Genome Res.">
        <title>Phylogeny-wide analysis of social amoeba genomes highlights ancient origins for complex intercellular communication.</title>
        <authorList>
            <person name="Heidel A.J."/>
            <person name="Lawal H.M."/>
            <person name="Felder M."/>
            <person name="Schilde C."/>
            <person name="Helps N.R."/>
            <person name="Tunggal B."/>
            <person name="Rivero F."/>
            <person name="John U."/>
            <person name="Schleicher M."/>
            <person name="Eichinger L."/>
            <person name="Platzer M."/>
            <person name="Noegel A.A."/>
            <person name="Schaap P."/>
            <person name="Gloeckner G."/>
        </authorList>
    </citation>
    <scope>NUCLEOTIDE SEQUENCE [LARGE SCALE GENOMIC DNA]</scope>
    <source>
        <strain evidence="2">ATCC 26659 / Pp 5 / PN500</strain>
    </source>
</reference>
<protein>
    <submittedName>
        <fullName evidence="1">Paramecium surface antigen repeat-containing protein</fullName>
    </submittedName>
</protein>
<dbReference type="Proteomes" id="UP000001396">
    <property type="component" value="Unassembled WGS sequence"/>
</dbReference>
<evidence type="ECO:0000313" key="1">
    <source>
        <dbReference type="EMBL" id="EFA81398.1"/>
    </source>
</evidence>
<keyword evidence="2" id="KW-1185">Reference proteome</keyword>